<reference evidence="1 2" key="1">
    <citation type="submission" date="2019-08" db="EMBL/GenBank/DDBJ databases">
        <title>In-depth cultivation of the pig gut microbiome towards novel bacterial diversity and tailored functional studies.</title>
        <authorList>
            <person name="Wylensek D."/>
            <person name="Hitch T.C.A."/>
            <person name="Clavel T."/>
        </authorList>
    </citation>
    <scope>NUCLEOTIDE SEQUENCE [LARGE SCALE GENOMIC DNA]</scope>
    <source>
        <strain evidence="1 2">BL-389-WT-3D</strain>
    </source>
</reference>
<gene>
    <name evidence="1" type="ORF">FYJ37_05430</name>
</gene>
<evidence type="ECO:0000313" key="1">
    <source>
        <dbReference type="EMBL" id="MSS39804.1"/>
    </source>
</evidence>
<sequence>MSKRVITIGRQFGSDGRIIGNALAARLGINCYDKELIKLASEQIDIPYEQLKRVDEKREKPWSYQVDLDSGLDRRYRYEHIDEKLFETQSDVILRLAEREACIIVGRCADYVLRDCKTSRHIFLYAPYDERIQTVMERYSLDEKKAEQLIRKVDKDRSYYYNYYTDQYWEDMENYDLCLDTAAFDREQMLDILEKIYGQI</sequence>
<dbReference type="SUPFAM" id="SSF52540">
    <property type="entry name" value="P-loop containing nucleoside triphosphate hydrolases"/>
    <property type="match status" value="1"/>
</dbReference>
<organism evidence="1 2">
    <name type="scientific">Clostridium scindens (strain JCM 10418 / VPI 12708)</name>
    <dbReference type="NCBI Taxonomy" id="29347"/>
    <lineage>
        <taxon>Bacteria</taxon>
        <taxon>Bacillati</taxon>
        <taxon>Bacillota</taxon>
        <taxon>Clostridia</taxon>
        <taxon>Lachnospirales</taxon>
        <taxon>Lachnospiraceae</taxon>
    </lineage>
</organism>
<protein>
    <submittedName>
        <fullName evidence="1">Cytidylate kinase-like family protein</fullName>
    </submittedName>
</protein>
<dbReference type="InterPro" id="IPR027417">
    <property type="entry name" value="P-loop_NTPase"/>
</dbReference>
<evidence type="ECO:0000313" key="2">
    <source>
        <dbReference type="Proteomes" id="UP000462363"/>
    </source>
</evidence>
<keyword evidence="1" id="KW-0418">Kinase</keyword>
<accession>A0A844FBB1</accession>
<dbReference type="GO" id="GO:0016301">
    <property type="term" value="F:kinase activity"/>
    <property type="evidence" value="ECO:0007669"/>
    <property type="project" value="UniProtKB-KW"/>
</dbReference>
<dbReference type="RefSeq" id="WP_009249721.1">
    <property type="nucleotide sequence ID" value="NZ_CAMAAA010000032.1"/>
</dbReference>
<proteinExistence type="predicted"/>
<comment type="caution">
    <text evidence="1">The sequence shown here is derived from an EMBL/GenBank/DDBJ whole genome shotgun (WGS) entry which is preliminary data.</text>
</comment>
<name>A0A844FBB1_CLOSV</name>
<dbReference type="AlphaFoldDB" id="A0A844FBB1"/>
<dbReference type="Proteomes" id="UP000462363">
    <property type="component" value="Unassembled WGS sequence"/>
</dbReference>
<dbReference type="Gene3D" id="3.40.50.300">
    <property type="entry name" value="P-loop containing nucleotide triphosphate hydrolases"/>
    <property type="match status" value="1"/>
</dbReference>
<keyword evidence="1" id="KW-0808">Transferase</keyword>
<dbReference type="EMBL" id="VUMB01000009">
    <property type="protein sequence ID" value="MSS39804.1"/>
    <property type="molecule type" value="Genomic_DNA"/>
</dbReference>
<dbReference type="Pfam" id="PF13189">
    <property type="entry name" value="Cytidylate_kin2"/>
    <property type="match status" value="1"/>
</dbReference>